<keyword evidence="1" id="KW-0812">Transmembrane</keyword>
<name>A0A371P0B7_9BACL</name>
<evidence type="ECO:0008006" key="4">
    <source>
        <dbReference type="Google" id="ProtNLM"/>
    </source>
</evidence>
<accession>A0A371P0B7</accession>
<evidence type="ECO:0000313" key="2">
    <source>
        <dbReference type="EMBL" id="REK69345.1"/>
    </source>
</evidence>
<evidence type="ECO:0000313" key="3">
    <source>
        <dbReference type="Proteomes" id="UP000261905"/>
    </source>
</evidence>
<protein>
    <recommendedName>
        <fullName evidence="4">Phage tail tape measure protein</fullName>
    </recommendedName>
</protein>
<proteinExistence type="predicted"/>
<feature type="transmembrane region" description="Helical" evidence="1">
    <location>
        <begin position="359"/>
        <end position="382"/>
    </location>
</feature>
<reference evidence="2 3" key="1">
    <citation type="submission" date="2018-08" db="EMBL/GenBank/DDBJ databases">
        <title>Paenibacillus sp. M4BSY-1, whole genome shotgun sequence.</title>
        <authorList>
            <person name="Tuo L."/>
        </authorList>
    </citation>
    <scope>NUCLEOTIDE SEQUENCE [LARGE SCALE GENOMIC DNA]</scope>
    <source>
        <strain evidence="2 3">M4BSY-1</strain>
    </source>
</reference>
<dbReference type="EMBL" id="QUBQ01000008">
    <property type="protein sequence ID" value="REK69345.1"/>
    <property type="molecule type" value="Genomic_DNA"/>
</dbReference>
<evidence type="ECO:0000256" key="1">
    <source>
        <dbReference type="SAM" id="Phobius"/>
    </source>
</evidence>
<keyword evidence="3" id="KW-1185">Reference proteome</keyword>
<feature type="transmembrane region" description="Helical" evidence="1">
    <location>
        <begin position="394"/>
        <end position="421"/>
    </location>
</feature>
<dbReference type="Proteomes" id="UP000261905">
    <property type="component" value="Unassembled WGS sequence"/>
</dbReference>
<comment type="caution">
    <text evidence="2">The sequence shown here is derived from an EMBL/GenBank/DDBJ whole genome shotgun (WGS) entry which is preliminary data.</text>
</comment>
<keyword evidence="1" id="KW-1133">Transmembrane helix</keyword>
<sequence length="838" mass="89817">MGDAEKEVSKSVGKIGSTLKRLGALFAGIFAISQVINFGRQSVQAFNAVSVEAAKLERVMRNTMGATTAQVNSIKDLAAAQERIGVVGADIQLSGAQELGTYLSDVRSLQTLMPTLNDMLAQQYGMDATSSAAVNIGSMIGKVMEGQLGALSRYGYSWDEAQEKVLKHGNELERAAMLAEVIGQSVGGMNEQLARTPVGMMRQLAFTFGAIKEELGRGLMPVLQRVLPYLQAAAQWLLRITQYVSAFLQALFGSSQATNAISDQAGAVSDLGDAYEEAGKKARKSVGGFDQLNTVGSTSGSGDEDTSYGGINLGTVDTSSLDEVGSAMTAVQEKAQAMAAKVKGAYKSVSGFIKEHSDIIIAALAGVGVAMALAFGVAKWATIIEVLKKIGMGILAAFRVTPVGLLITAVAALVTGIVYLWRTNDDFRNAMTEAWGSITDAIKQFWDNVMVPFGAWLMDVMPIAWQAVKEAALDVWERALVPLGNFLQWVWDNVFIPFGAWLADVMPKAWDAVKVAAMWLWQNVLVPFGNFLKWLWKEVLVPIGKVIGEALAIAFSKVSEVAKSFWHDVLVPLGKALAEMFGPAVEAVSAVLTWLWLNVLKPLGAFIAATIMPIIEGLVAIFTWLWQNVLKPLVSFVGSVLVSVFTNAFKSIGGIIGGVKDVFVGLMKFITGVFTGDWKKAWEGVKQIFKGIFDTLWSIIKFPLNLIIDGINALIGGLNKISFDIPDWVPGSLGGKTFGVNIPKIPKLAVGTNYVADEGLAYLHEGEAVVPKKYNPAAGGAAPGQDNREVVSVLKLIHQAVKAGSNVQVNLSRTAIGQIAIGAIQDEHRRTGRLPFQA</sequence>
<feature type="transmembrane region" description="Helical" evidence="1">
    <location>
        <begin position="604"/>
        <end position="627"/>
    </location>
</feature>
<dbReference type="AlphaFoldDB" id="A0A371P0B7"/>
<keyword evidence="1" id="KW-0472">Membrane</keyword>
<gene>
    <name evidence="2" type="ORF">DX130_24605</name>
</gene>
<organism evidence="2 3">
    <name type="scientific">Paenibacillus paeoniae</name>
    <dbReference type="NCBI Taxonomy" id="2292705"/>
    <lineage>
        <taxon>Bacteria</taxon>
        <taxon>Bacillati</taxon>
        <taxon>Bacillota</taxon>
        <taxon>Bacilli</taxon>
        <taxon>Bacillales</taxon>
        <taxon>Paenibacillaceae</taxon>
        <taxon>Paenibacillus</taxon>
    </lineage>
</organism>
<feature type="transmembrane region" description="Helical" evidence="1">
    <location>
        <begin position="633"/>
        <end position="659"/>
    </location>
</feature>